<dbReference type="Pfam" id="PF01485">
    <property type="entry name" value="IBR"/>
    <property type="match status" value="1"/>
</dbReference>
<evidence type="ECO:0000256" key="11">
    <source>
        <dbReference type="ARBA" id="ARBA00022786"/>
    </source>
</evidence>
<gene>
    <name evidence="17" type="primary">LOC104703174</name>
</gene>
<name>A0ABM1Q9S9_CAMSA</name>
<evidence type="ECO:0000256" key="2">
    <source>
        <dbReference type="ARBA" id="ARBA00001947"/>
    </source>
</evidence>
<evidence type="ECO:0000256" key="1">
    <source>
        <dbReference type="ARBA" id="ARBA00001798"/>
    </source>
</evidence>
<keyword evidence="12" id="KW-0862">Zinc</keyword>
<evidence type="ECO:0000256" key="10">
    <source>
        <dbReference type="ARBA" id="ARBA00022771"/>
    </source>
</evidence>
<evidence type="ECO:0000256" key="9">
    <source>
        <dbReference type="ARBA" id="ARBA00022737"/>
    </source>
</evidence>
<keyword evidence="16" id="KW-1185">Reference proteome</keyword>
<dbReference type="InterPro" id="IPR018957">
    <property type="entry name" value="Znf_C3HC4_RING-type"/>
</dbReference>
<dbReference type="InterPro" id="IPR001841">
    <property type="entry name" value="Znf_RING"/>
</dbReference>
<dbReference type="EC" id="2.3.2.31" evidence="6"/>
<dbReference type="Gene3D" id="1.20.120.1750">
    <property type="match status" value="1"/>
</dbReference>
<dbReference type="PROSITE" id="PS51873">
    <property type="entry name" value="TRIAD"/>
    <property type="match status" value="1"/>
</dbReference>
<evidence type="ECO:0000259" key="14">
    <source>
        <dbReference type="PROSITE" id="PS50089"/>
    </source>
</evidence>
<evidence type="ECO:0000256" key="8">
    <source>
        <dbReference type="ARBA" id="ARBA00022723"/>
    </source>
</evidence>
<dbReference type="InterPro" id="IPR002867">
    <property type="entry name" value="IBR_dom"/>
</dbReference>
<evidence type="ECO:0000256" key="6">
    <source>
        <dbReference type="ARBA" id="ARBA00012251"/>
    </source>
</evidence>
<evidence type="ECO:0000256" key="12">
    <source>
        <dbReference type="ARBA" id="ARBA00022833"/>
    </source>
</evidence>
<keyword evidence="7" id="KW-0808">Transferase</keyword>
<dbReference type="Gene3D" id="3.30.40.10">
    <property type="entry name" value="Zinc/RING finger domain, C3HC4 (zinc finger)"/>
    <property type="match status" value="1"/>
</dbReference>
<feature type="domain" description="RING-type" evidence="15">
    <location>
        <begin position="1"/>
        <end position="212"/>
    </location>
</feature>
<organism evidence="16 17">
    <name type="scientific">Camelina sativa</name>
    <name type="common">False flax</name>
    <name type="synonym">Myagrum sativum</name>
    <dbReference type="NCBI Taxonomy" id="90675"/>
    <lineage>
        <taxon>Eukaryota</taxon>
        <taxon>Viridiplantae</taxon>
        <taxon>Streptophyta</taxon>
        <taxon>Embryophyta</taxon>
        <taxon>Tracheophyta</taxon>
        <taxon>Spermatophyta</taxon>
        <taxon>Magnoliopsida</taxon>
        <taxon>eudicotyledons</taxon>
        <taxon>Gunneridae</taxon>
        <taxon>Pentapetalae</taxon>
        <taxon>rosids</taxon>
        <taxon>malvids</taxon>
        <taxon>Brassicales</taxon>
        <taxon>Brassicaceae</taxon>
        <taxon>Camelineae</taxon>
        <taxon>Camelina</taxon>
    </lineage>
</organism>
<dbReference type="CDD" id="cd22584">
    <property type="entry name" value="Rcat_RBR_unk"/>
    <property type="match status" value="1"/>
</dbReference>
<evidence type="ECO:0000256" key="5">
    <source>
        <dbReference type="ARBA" id="ARBA00005884"/>
    </source>
</evidence>
<evidence type="ECO:0000313" key="16">
    <source>
        <dbReference type="Proteomes" id="UP000694864"/>
    </source>
</evidence>
<dbReference type="SUPFAM" id="SSF57850">
    <property type="entry name" value="RING/U-box"/>
    <property type="match status" value="2"/>
</dbReference>
<reference evidence="17" key="2">
    <citation type="submission" date="2025-08" db="UniProtKB">
        <authorList>
            <consortium name="RefSeq"/>
        </authorList>
    </citation>
    <scope>IDENTIFICATION</scope>
    <source>
        <tissue evidence="17">Leaf</tissue>
    </source>
</reference>
<evidence type="ECO:0000256" key="3">
    <source>
        <dbReference type="ARBA" id="ARBA00003976"/>
    </source>
</evidence>
<dbReference type="PROSITE" id="PS00518">
    <property type="entry name" value="ZF_RING_1"/>
    <property type="match status" value="1"/>
</dbReference>
<dbReference type="GeneID" id="104703174"/>
<dbReference type="PROSITE" id="PS50089">
    <property type="entry name" value="ZF_RING_2"/>
    <property type="match status" value="1"/>
</dbReference>
<evidence type="ECO:0000313" key="17">
    <source>
        <dbReference type="RefSeq" id="XP_019083517.1"/>
    </source>
</evidence>
<dbReference type="InterPro" id="IPR017907">
    <property type="entry name" value="Znf_RING_CS"/>
</dbReference>
<sequence>MATETTTPSSLHLSPLVVQPNVTPSPIESEFSNYIDLDKYNDEDEDLKILCFTPISLENGQSSSSSSTRRTFDCEICVERKPKIESFRINGCSHSYCNDCVSKYIADESGEKINESECPHCHRMMCVECGTKWHPGIACEEFQKLAENERGRDDILLKKMAEDQNWRRCPSCKFYIELIEGCSTMMCRCGLEFCYECGTPADDHSHYCENFH</sequence>
<dbReference type="Pfam" id="PF00097">
    <property type="entry name" value="zf-C3HC4"/>
    <property type="match status" value="1"/>
</dbReference>
<dbReference type="InterPro" id="IPR031127">
    <property type="entry name" value="E3_UB_ligase_RBR"/>
</dbReference>
<keyword evidence="8" id="KW-0479">Metal-binding</keyword>
<comment type="catalytic activity">
    <reaction evidence="1">
        <text>[E2 ubiquitin-conjugating enzyme]-S-ubiquitinyl-L-cysteine + [acceptor protein]-L-lysine = [E2 ubiquitin-conjugating enzyme]-L-cysteine + [acceptor protein]-N(6)-ubiquitinyl-L-lysine.</text>
        <dbReference type="EC" id="2.3.2.31"/>
    </reaction>
</comment>
<dbReference type="Proteomes" id="UP000694864">
    <property type="component" value="Chromosome 7"/>
</dbReference>
<dbReference type="RefSeq" id="XP_019083517.1">
    <property type="nucleotide sequence ID" value="XM_019227972.1"/>
</dbReference>
<proteinExistence type="inferred from homology"/>
<dbReference type="PANTHER" id="PTHR11685">
    <property type="entry name" value="RBR FAMILY RING FINGER AND IBR DOMAIN-CONTAINING"/>
    <property type="match status" value="1"/>
</dbReference>
<reference evidence="16" key="1">
    <citation type="journal article" date="2014" name="Nat. Commun.">
        <title>The emerging biofuel crop Camelina sativa retains a highly undifferentiated hexaploid genome structure.</title>
        <authorList>
            <person name="Kagale S."/>
            <person name="Koh C."/>
            <person name="Nixon J."/>
            <person name="Bollina V."/>
            <person name="Clarke W.E."/>
            <person name="Tuteja R."/>
            <person name="Spillane C."/>
            <person name="Robinson S.J."/>
            <person name="Links M.G."/>
            <person name="Clarke C."/>
            <person name="Higgins E.E."/>
            <person name="Huebert T."/>
            <person name="Sharpe A.G."/>
            <person name="Parkin I.A."/>
        </authorList>
    </citation>
    <scope>NUCLEOTIDE SEQUENCE [LARGE SCALE GENOMIC DNA]</scope>
    <source>
        <strain evidence="16">cv. DH55</strain>
    </source>
</reference>
<evidence type="ECO:0000256" key="4">
    <source>
        <dbReference type="ARBA" id="ARBA00004906"/>
    </source>
</evidence>
<dbReference type="InterPro" id="IPR013083">
    <property type="entry name" value="Znf_RING/FYVE/PHD"/>
</dbReference>
<evidence type="ECO:0000256" key="13">
    <source>
        <dbReference type="PROSITE-ProRule" id="PRU00175"/>
    </source>
</evidence>
<accession>A0ABM1Q9S9</accession>
<evidence type="ECO:0000256" key="7">
    <source>
        <dbReference type="ARBA" id="ARBA00022679"/>
    </source>
</evidence>
<comment type="cofactor">
    <cofactor evidence="2">
        <name>Zn(2+)</name>
        <dbReference type="ChEBI" id="CHEBI:29105"/>
    </cofactor>
</comment>
<dbReference type="InterPro" id="IPR044066">
    <property type="entry name" value="TRIAD_supradom"/>
</dbReference>
<dbReference type="SMART" id="SM00184">
    <property type="entry name" value="RING"/>
    <property type="match status" value="1"/>
</dbReference>
<dbReference type="SMART" id="SM00647">
    <property type="entry name" value="IBR"/>
    <property type="match status" value="2"/>
</dbReference>
<feature type="domain" description="RING-type" evidence="14">
    <location>
        <begin position="74"/>
        <end position="122"/>
    </location>
</feature>
<keyword evidence="10 13" id="KW-0863">Zinc-finger</keyword>
<keyword evidence="9" id="KW-0677">Repeat</keyword>
<evidence type="ECO:0000259" key="15">
    <source>
        <dbReference type="PROSITE" id="PS51873"/>
    </source>
</evidence>
<protein>
    <recommendedName>
        <fullName evidence="6">RBR-type E3 ubiquitin transferase</fullName>
        <ecNumber evidence="6">2.3.2.31</ecNumber>
    </recommendedName>
</protein>
<comment type="pathway">
    <text evidence="4">Protein modification; protein ubiquitination.</text>
</comment>
<comment type="function">
    <text evidence="3">Might act as an E3 ubiquitin-protein ligase, or as part of E3 complex, which accepts ubiquitin from specific E2 ubiquitin-conjugating enzymes and then transfers it to substrates.</text>
</comment>
<keyword evidence="11" id="KW-0833">Ubl conjugation pathway</keyword>
<comment type="similarity">
    <text evidence="5">Belongs to the RBR family. Ariadne subfamily.</text>
</comment>